<evidence type="ECO:0000313" key="3">
    <source>
        <dbReference type="Proteomes" id="UP000054771"/>
    </source>
</evidence>
<reference evidence="3" key="1">
    <citation type="journal article" date="2016" name="Genome Announc.">
        <title>Draft genome sequences of fungus Aspergillus calidoustus.</title>
        <authorList>
            <person name="Horn F."/>
            <person name="Linde J."/>
            <person name="Mattern D.J."/>
            <person name="Walther G."/>
            <person name="Guthke R."/>
            <person name="Scherlach K."/>
            <person name="Martin K."/>
            <person name="Brakhage A.A."/>
            <person name="Petzke L."/>
            <person name="Valiante V."/>
        </authorList>
    </citation>
    <scope>NUCLEOTIDE SEQUENCE [LARGE SCALE GENOMIC DNA]</scope>
    <source>
        <strain evidence="3">SF006504</strain>
    </source>
</reference>
<accession>A0A0U5GHA7</accession>
<evidence type="ECO:0000313" key="2">
    <source>
        <dbReference type="EMBL" id="CEL11825.1"/>
    </source>
</evidence>
<organism evidence="2 3">
    <name type="scientific">Aspergillus calidoustus</name>
    <dbReference type="NCBI Taxonomy" id="454130"/>
    <lineage>
        <taxon>Eukaryota</taxon>
        <taxon>Fungi</taxon>
        <taxon>Dikarya</taxon>
        <taxon>Ascomycota</taxon>
        <taxon>Pezizomycotina</taxon>
        <taxon>Eurotiomycetes</taxon>
        <taxon>Eurotiomycetidae</taxon>
        <taxon>Eurotiales</taxon>
        <taxon>Aspergillaceae</taxon>
        <taxon>Aspergillus</taxon>
        <taxon>Aspergillus subgen. Nidulantes</taxon>
    </lineage>
</organism>
<dbReference type="PANTHER" id="PTHR14187:SF5">
    <property type="entry name" value="HEAT SHOCK 70 KDA PROTEIN 12A"/>
    <property type="match status" value="1"/>
</dbReference>
<dbReference type="STRING" id="454130.A0A0U5GHA7"/>
<proteinExistence type="predicted"/>
<name>A0A0U5GHA7_ASPCI</name>
<dbReference type="AlphaFoldDB" id="A0A0U5GHA7"/>
<evidence type="ECO:0000256" key="1">
    <source>
        <dbReference type="SAM" id="MobiDB-lite"/>
    </source>
</evidence>
<dbReference type="OrthoDB" id="2963168at2759"/>
<dbReference type="EMBL" id="CDMC01000032">
    <property type="protein sequence ID" value="CEL11825.1"/>
    <property type="molecule type" value="Genomic_DNA"/>
</dbReference>
<sequence>MWTILLRDNAFGQYMVLNTDKIPDLSRTRGSLPSVRDLQASYAISHYLRALWIHTTRSMRDHLGAEIIDKARFHVVLTLPTVWAKCGQRALRKGAKIAGMLDRRKAGPTKLTVVRRSTAAAQGAIYEAVPDLHAGDSYICTGVRCGGDAVDAAFEVSLQQSANAMGATLGKAVVQHIMANEWEPRIKRAFCASARATMFPLKLHSHTQKSVRIHDLMQSHLKTQASTLRSTLESINPADIAHANTISTIRDLIDDQILKVQAQGQHVKGIILAGGLGSSPQVYDCLQTGYIPNIHISQADTSTRTSNAACRGAIYQAYLQPDDEYDEYGDIPEAEIPGRHPPSSRDEENNSASDVNFEGDYDPAQIRQLRMMTC</sequence>
<protein>
    <submittedName>
        <fullName evidence="2">Uncharacterized protein</fullName>
    </submittedName>
</protein>
<dbReference type="CDD" id="cd10170">
    <property type="entry name" value="ASKHA_NBD_HSP70"/>
    <property type="match status" value="1"/>
</dbReference>
<gene>
    <name evidence="2" type="ORF">ASPCAL14921</name>
</gene>
<dbReference type="PANTHER" id="PTHR14187">
    <property type="entry name" value="ALPHA KINASE/ELONGATION FACTOR 2 KINASE"/>
    <property type="match status" value="1"/>
</dbReference>
<feature type="compositionally biased region" description="Acidic residues" evidence="1">
    <location>
        <begin position="324"/>
        <end position="333"/>
    </location>
</feature>
<dbReference type="Proteomes" id="UP000054771">
    <property type="component" value="Unassembled WGS sequence"/>
</dbReference>
<feature type="region of interest" description="Disordered" evidence="1">
    <location>
        <begin position="324"/>
        <end position="363"/>
    </location>
</feature>
<keyword evidence="3" id="KW-1185">Reference proteome</keyword>